<reference evidence="1 2" key="1">
    <citation type="journal article" date="2019" name="Sci. Rep.">
        <title>Orb-weaving spider Araneus ventricosus genome elucidates the spidroin gene catalogue.</title>
        <authorList>
            <person name="Kono N."/>
            <person name="Nakamura H."/>
            <person name="Ohtoshi R."/>
            <person name="Moran D.A.P."/>
            <person name="Shinohara A."/>
            <person name="Yoshida Y."/>
            <person name="Fujiwara M."/>
            <person name="Mori M."/>
            <person name="Tomita M."/>
            <person name="Arakawa K."/>
        </authorList>
    </citation>
    <scope>NUCLEOTIDE SEQUENCE [LARGE SCALE GENOMIC DNA]</scope>
</reference>
<gene>
    <name evidence="1" type="ORF">AVEN_250001_1</name>
</gene>
<dbReference type="EMBL" id="BGPR01022429">
    <property type="protein sequence ID" value="GBN88730.1"/>
    <property type="molecule type" value="Genomic_DNA"/>
</dbReference>
<evidence type="ECO:0000313" key="1">
    <source>
        <dbReference type="EMBL" id="GBN88730.1"/>
    </source>
</evidence>
<dbReference type="AlphaFoldDB" id="A0A4Y2SMU8"/>
<comment type="caution">
    <text evidence="1">The sequence shown here is derived from an EMBL/GenBank/DDBJ whole genome shotgun (WGS) entry which is preliminary data.</text>
</comment>
<organism evidence="1 2">
    <name type="scientific">Araneus ventricosus</name>
    <name type="common">Orbweaver spider</name>
    <name type="synonym">Epeira ventricosa</name>
    <dbReference type="NCBI Taxonomy" id="182803"/>
    <lineage>
        <taxon>Eukaryota</taxon>
        <taxon>Metazoa</taxon>
        <taxon>Ecdysozoa</taxon>
        <taxon>Arthropoda</taxon>
        <taxon>Chelicerata</taxon>
        <taxon>Arachnida</taxon>
        <taxon>Araneae</taxon>
        <taxon>Araneomorphae</taxon>
        <taxon>Entelegynae</taxon>
        <taxon>Araneoidea</taxon>
        <taxon>Araneidae</taxon>
        <taxon>Araneus</taxon>
    </lineage>
</organism>
<sequence>MIENTWESSLLPGRSFVQRALSNGTFRGLRQNLWSPQSTRFVFWPRSWDWRRRMMSMRPRAYGVEMCFAARSCGGGSSKATVFWRNKRNAESMGHC</sequence>
<dbReference type="Proteomes" id="UP000499080">
    <property type="component" value="Unassembled WGS sequence"/>
</dbReference>
<accession>A0A4Y2SMU8</accession>
<protein>
    <submittedName>
        <fullName evidence="1">Uncharacterized protein</fullName>
    </submittedName>
</protein>
<name>A0A4Y2SMU8_ARAVE</name>
<keyword evidence="2" id="KW-1185">Reference proteome</keyword>
<evidence type="ECO:0000313" key="2">
    <source>
        <dbReference type="Proteomes" id="UP000499080"/>
    </source>
</evidence>
<proteinExistence type="predicted"/>